<dbReference type="InParanoid" id="W4K8Z0"/>
<feature type="binding site" evidence="7">
    <location>
        <position position="51"/>
    </location>
    <ligand>
        <name>Zn(2+)</name>
        <dbReference type="ChEBI" id="CHEBI:29105"/>
    </ligand>
</feature>
<sequence length="226" mass="24062">MADSIITKVNSYWDDKYDDDNDDEGYCDCDDPRPSRRDAAAQPPKVLWTACADSPFPKSVDPHPATGNVFVYRNMANQFRADDSSALAVLEHAVHTLKVYHVVVEGYTDCACIQASIEAAHTARAAHTDPAAPTTPLARWLAPLTVLAAGFPPPDSLRKRALLLVEQGVAVQVAGVVRALGALQPLDRPVHVHGLVYDLEQRELDLDVSVTVGGGGDEAGAAGAAA</sequence>
<evidence type="ECO:0000256" key="5">
    <source>
        <dbReference type="ARBA" id="ARBA00023239"/>
    </source>
</evidence>
<keyword evidence="10" id="KW-1185">Reference proteome</keyword>
<dbReference type="AlphaFoldDB" id="W4K8Z0"/>
<dbReference type="EC" id="4.2.1.1" evidence="2 8"/>
<comment type="function">
    <text evidence="8">Reversible hydration of carbon dioxide.</text>
</comment>
<dbReference type="GeneID" id="20676205"/>
<dbReference type="HOGENOM" id="CLU_053879_3_2_1"/>
<dbReference type="OrthoDB" id="10248475at2759"/>
<feature type="binding site" evidence="7">
    <location>
        <position position="53"/>
    </location>
    <ligand>
        <name>Zn(2+)</name>
        <dbReference type="ChEBI" id="CHEBI:29105"/>
    </ligand>
</feature>
<name>W4K8Z0_HETIT</name>
<comment type="cofactor">
    <cofactor evidence="7">
        <name>Zn(2+)</name>
        <dbReference type="ChEBI" id="CHEBI:29105"/>
    </cofactor>
    <text evidence="7">Binds 1 zinc ion per subunit.</text>
</comment>
<dbReference type="GO" id="GO:0071244">
    <property type="term" value="P:cellular response to carbon dioxide"/>
    <property type="evidence" value="ECO:0007669"/>
    <property type="project" value="TreeGrafter"/>
</dbReference>
<dbReference type="InterPro" id="IPR001765">
    <property type="entry name" value="Carbonic_anhydrase"/>
</dbReference>
<dbReference type="GO" id="GO:0008270">
    <property type="term" value="F:zinc ion binding"/>
    <property type="evidence" value="ECO:0007669"/>
    <property type="project" value="UniProtKB-UniRule"/>
</dbReference>
<evidence type="ECO:0000313" key="10">
    <source>
        <dbReference type="Proteomes" id="UP000030671"/>
    </source>
</evidence>
<proteinExistence type="inferred from homology"/>
<evidence type="ECO:0000256" key="8">
    <source>
        <dbReference type="RuleBase" id="RU003956"/>
    </source>
</evidence>
<dbReference type="KEGG" id="hir:HETIRDRAFT_451835"/>
<keyword evidence="3 7" id="KW-0479">Metal-binding</keyword>
<evidence type="ECO:0000256" key="1">
    <source>
        <dbReference type="ARBA" id="ARBA00006217"/>
    </source>
</evidence>
<dbReference type="eggNOG" id="KOG1578">
    <property type="taxonomic scope" value="Eukaryota"/>
</dbReference>
<dbReference type="PANTHER" id="PTHR11002:SF76">
    <property type="entry name" value="CARBONIC ANHYDRASE"/>
    <property type="match status" value="1"/>
</dbReference>
<dbReference type="GO" id="GO:0004089">
    <property type="term" value="F:carbonate dehydratase activity"/>
    <property type="evidence" value="ECO:0007669"/>
    <property type="project" value="UniProtKB-UniRule"/>
</dbReference>
<evidence type="ECO:0000256" key="4">
    <source>
        <dbReference type="ARBA" id="ARBA00022833"/>
    </source>
</evidence>
<dbReference type="EMBL" id="KI925458">
    <property type="protein sequence ID" value="ETW82282.1"/>
    <property type="molecule type" value="Genomic_DNA"/>
</dbReference>
<evidence type="ECO:0000256" key="6">
    <source>
        <dbReference type="ARBA" id="ARBA00048348"/>
    </source>
</evidence>
<comment type="similarity">
    <text evidence="1 8">Belongs to the beta-class carbonic anhydrase family.</text>
</comment>
<dbReference type="Gene3D" id="3.40.1050.10">
    <property type="entry name" value="Carbonic anhydrase"/>
    <property type="match status" value="1"/>
</dbReference>
<dbReference type="SMART" id="SM00947">
    <property type="entry name" value="Pro_CA"/>
    <property type="match status" value="1"/>
</dbReference>
<evidence type="ECO:0000256" key="2">
    <source>
        <dbReference type="ARBA" id="ARBA00012925"/>
    </source>
</evidence>
<dbReference type="FunCoup" id="W4K8Z0">
    <property type="interactions" value="258"/>
</dbReference>
<dbReference type="STRING" id="747525.W4K8Z0"/>
<dbReference type="InterPro" id="IPR036874">
    <property type="entry name" value="Carbonic_anhydrase_sf"/>
</dbReference>
<protein>
    <recommendedName>
        <fullName evidence="2 8">Carbonic anhydrase</fullName>
        <ecNumber evidence="2 8">4.2.1.1</ecNumber>
    </recommendedName>
    <alternativeName>
        <fullName evidence="8">Carbonate dehydratase</fullName>
    </alternativeName>
</protein>
<evidence type="ECO:0000256" key="7">
    <source>
        <dbReference type="PIRSR" id="PIRSR601765-1"/>
    </source>
</evidence>
<evidence type="ECO:0000256" key="3">
    <source>
        <dbReference type="ARBA" id="ARBA00022723"/>
    </source>
</evidence>
<feature type="binding site" evidence="7">
    <location>
        <position position="110"/>
    </location>
    <ligand>
        <name>Zn(2+)</name>
        <dbReference type="ChEBI" id="CHEBI:29105"/>
    </ligand>
</feature>
<dbReference type="PANTHER" id="PTHR11002">
    <property type="entry name" value="CARBONIC ANHYDRASE"/>
    <property type="match status" value="1"/>
</dbReference>
<organism evidence="9 10">
    <name type="scientific">Heterobasidion irregulare (strain TC 32-1)</name>
    <dbReference type="NCBI Taxonomy" id="747525"/>
    <lineage>
        <taxon>Eukaryota</taxon>
        <taxon>Fungi</taxon>
        <taxon>Dikarya</taxon>
        <taxon>Basidiomycota</taxon>
        <taxon>Agaricomycotina</taxon>
        <taxon>Agaricomycetes</taxon>
        <taxon>Russulales</taxon>
        <taxon>Bondarzewiaceae</taxon>
        <taxon>Heterobasidion</taxon>
        <taxon>Heterobasidion annosum species complex</taxon>
    </lineage>
</organism>
<evidence type="ECO:0000313" key="9">
    <source>
        <dbReference type="EMBL" id="ETW82282.1"/>
    </source>
</evidence>
<dbReference type="GO" id="GO:0034599">
    <property type="term" value="P:cellular response to oxidative stress"/>
    <property type="evidence" value="ECO:0007669"/>
    <property type="project" value="TreeGrafter"/>
</dbReference>
<keyword evidence="5 8" id="KW-0456">Lyase</keyword>
<gene>
    <name evidence="9" type="ORF">HETIRDRAFT_451835</name>
</gene>
<accession>W4K8Z0</accession>
<keyword evidence="4 7" id="KW-0862">Zinc</keyword>
<comment type="catalytic activity">
    <reaction evidence="6 8">
        <text>hydrogencarbonate + H(+) = CO2 + H2O</text>
        <dbReference type="Rhea" id="RHEA:10748"/>
        <dbReference type="ChEBI" id="CHEBI:15377"/>
        <dbReference type="ChEBI" id="CHEBI:15378"/>
        <dbReference type="ChEBI" id="CHEBI:16526"/>
        <dbReference type="ChEBI" id="CHEBI:17544"/>
        <dbReference type="EC" id="4.2.1.1"/>
    </reaction>
</comment>
<dbReference type="RefSeq" id="XP_009546816.1">
    <property type="nucleotide sequence ID" value="XM_009548521.1"/>
</dbReference>
<dbReference type="SUPFAM" id="SSF53056">
    <property type="entry name" value="beta-carbonic anhydrase, cab"/>
    <property type="match status" value="1"/>
</dbReference>
<dbReference type="Pfam" id="PF00484">
    <property type="entry name" value="Pro_CA"/>
    <property type="match status" value="1"/>
</dbReference>
<reference evidence="9 10" key="1">
    <citation type="journal article" date="2012" name="New Phytol.">
        <title>Insight into trade-off between wood decay and parasitism from the genome of a fungal forest pathogen.</title>
        <authorList>
            <person name="Olson A."/>
            <person name="Aerts A."/>
            <person name="Asiegbu F."/>
            <person name="Belbahri L."/>
            <person name="Bouzid O."/>
            <person name="Broberg A."/>
            <person name="Canback B."/>
            <person name="Coutinho P.M."/>
            <person name="Cullen D."/>
            <person name="Dalman K."/>
            <person name="Deflorio G."/>
            <person name="van Diepen L.T."/>
            <person name="Dunand C."/>
            <person name="Duplessis S."/>
            <person name="Durling M."/>
            <person name="Gonthier P."/>
            <person name="Grimwood J."/>
            <person name="Fossdal C.G."/>
            <person name="Hansson D."/>
            <person name="Henrissat B."/>
            <person name="Hietala A."/>
            <person name="Himmelstrand K."/>
            <person name="Hoffmeister D."/>
            <person name="Hogberg N."/>
            <person name="James T.Y."/>
            <person name="Karlsson M."/>
            <person name="Kohler A."/>
            <person name="Kues U."/>
            <person name="Lee Y.H."/>
            <person name="Lin Y.C."/>
            <person name="Lind M."/>
            <person name="Lindquist E."/>
            <person name="Lombard V."/>
            <person name="Lucas S."/>
            <person name="Lunden K."/>
            <person name="Morin E."/>
            <person name="Murat C."/>
            <person name="Park J."/>
            <person name="Raffaello T."/>
            <person name="Rouze P."/>
            <person name="Salamov A."/>
            <person name="Schmutz J."/>
            <person name="Solheim H."/>
            <person name="Stahlberg J."/>
            <person name="Velez H."/>
            <person name="de Vries R.P."/>
            <person name="Wiebenga A."/>
            <person name="Woodward S."/>
            <person name="Yakovlev I."/>
            <person name="Garbelotto M."/>
            <person name="Martin F."/>
            <person name="Grigoriev I.V."/>
            <person name="Stenlid J."/>
        </authorList>
    </citation>
    <scope>NUCLEOTIDE SEQUENCE [LARGE SCALE GENOMIC DNA]</scope>
    <source>
        <strain evidence="9 10">TC 32-1</strain>
    </source>
</reference>
<dbReference type="Proteomes" id="UP000030671">
    <property type="component" value="Unassembled WGS sequence"/>
</dbReference>